<evidence type="ECO:0000256" key="11">
    <source>
        <dbReference type="ARBA" id="ARBA00047872"/>
    </source>
</evidence>
<dbReference type="GO" id="GO:0009088">
    <property type="term" value="P:threonine biosynthetic process"/>
    <property type="evidence" value="ECO:0007669"/>
    <property type="project" value="UniProtKB-UniPathway"/>
</dbReference>
<dbReference type="PROSITE" id="PS51671">
    <property type="entry name" value="ACT"/>
    <property type="match status" value="2"/>
</dbReference>
<evidence type="ECO:0000256" key="8">
    <source>
        <dbReference type="ARBA" id="ARBA00022777"/>
    </source>
</evidence>
<dbReference type="UniPathway" id="UPA00051">
    <property type="reaction ID" value="UER00462"/>
</dbReference>
<dbReference type="InterPro" id="IPR045865">
    <property type="entry name" value="ACT-like_dom_sf"/>
</dbReference>
<dbReference type="EMBL" id="JQ085822">
    <property type="protein sequence ID" value="AFD03330.1"/>
    <property type="molecule type" value="Genomic_DNA"/>
</dbReference>
<dbReference type="Pfam" id="PF01842">
    <property type="entry name" value="ACT"/>
    <property type="match status" value="1"/>
</dbReference>
<dbReference type="NCBIfam" id="TIGR00657">
    <property type="entry name" value="asp_kinases"/>
    <property type="match status" value="1"/>
</dbReference>
<protein>
    <recommendedName>
        <fullName evidence="13">Aspartokinase</fullName>
        <ecNumber evidence="13">2.7.2.4</ecNumber>
    </recommendedName>
</protein>
<dbReference type="CDD" id="cd04913">
    <property type="entry name" value="ACT_AKii-LysC-BS-like_1"/>
    <property type="match status" value="1"/>
</dbReference>
<dbReference type="Gene3D" id="3.30.2130.10">
    <property type="entry name" value="VC0802-like"/>
    <property type="match status" value="1"/>
</dbReference>
<dbReference type="GO" id="GO:0005524">
    <property type="term" value="F:ATP binding"/>
    <property type="evidence" value="ECO:0007669"/>
    <property type="project" value="UniProtKB-KW"/>
</dbReference>
<reference evidence="16" key="1">
    <citation type="submission" date="2011-11" db="EMBL/GenBank/DDBJ databases">
        <title>Construction and analysis of a metagenome of deep-sea sediment.</title>
        <authorList>
            <person name="Huo Y.-Y."/>
            <person name="Cheng H."/>
            <person name="Wu M."/>
        </authorList>
    </citation>
    <scope>NUCLEOTIDE SEQUENCE</scope>
</reference>
<feature type="domain" description="ACT" evidence="15">
    <location>
        <begin position="307"/>
        <end position="371"/>
    </location>
</feature>
<dbReference type="PANTHER" id="PTHR21499">
    <property type="entry name" value="ASPARTATE KINASE"/>
    <property type="match status" value="1"/>
</dbReference>
<comment type="pathway">
    <text evidence="2 14">Amino-acid biosynthesis; L-methionine biosynthesis via de novo pathway; L-homoserine from L-aspartate: step 1/3.</text>
</comment>
<dbReference type="InterPro" id="IPR001048">
    <property type="entry name" value="Asp/Glu/Uridylate_kinase"/>
</dbReference>
<dbReference type="Pfam" id="PF22468">
    <property type="entry name" value="ACT_9"/>
    <property type="match status" value="1"/>
</dbReference>
<keyword evidence="9 12" id="KW-0067">ATP-binding</keyword>
<dbReference type="CDD" id="cd04923">
    <property type="entry name" value="ACT_AK-LysC-DapG-like_2"/>
    <property type="match status" value="1"/>
</dbReference>
<evidence type="ECO:0000256" key="12">
    <source>
        <dbReference type="PIRSR" id="PIRSR000726-1"/>
    </source>
</evidence>
<proteinExistence type="inferred from homology"/>
<dbReference type="GO" id="GO:0005829">
    <property type="term" value="C:cytosol"/>
    <property type="evidence" value="ECO:0007669"/>
    <property type="project" value="TreeGrafter"/>
</dbReference>
<comment type="catalytic activity">
    <reaction evidence="11 13">
        <text>L-aspartate + ATP = 4-phospho-L-aspartate + ADP</text>
        <dbReference type="Rhea" id="RHEA:23776"/>
        <dbReference type="ChEBI" id="CHEBI:29991"/>
        <dbReference type="ChEBI" id="CHEBI:30616"/>
        <dbReference type="ChEBI" id="CHEBI:57535"/>
        <dbReference type="ChEBI" id="CHEBI:456216"/>
        <dbReference type="EC" id="2.7.2.4"/>
    </reaction>
</comment>
<keyword evidence="5 14" id="KW-0028">Amino-acid biosynthesis</keyword>
<dbReference type="EC" id="2.7.2.4" evidence="13"/>
<evidence type="ECO:0000259" key="15">
    <source>
        <dbReference type="PROSITE" id="PS51671"/>
    </source>
</evidence>
<dbReference type="InterPro" id="IPR002912">
    <property type="entry name" value="ACT_dom"/>
</dbReference>
<evidence type="ECO:0000256" key="14">
    <source>
        <dbReference type="RuleBase" id="RU004249"/>
    </source>
</evidence>
<dbReference type="GO" id="GO:0009089">
    <property type="term" value="P:lysine biosynthetic process via diaminopimelate"/>
    <property type="evidence" value="ECO:0007669"/>
    <property type="project" value="UniProtKB-UniPathway"/>
</dbReference>
<organism evidence="16">
    <name type="scientific">uncultured bacterium W5-15b</name>
    <dbReference type="NCBI Taxonomy" id="1130997"/>
    <lineage>
        <taxon>Bacteria</taxon>
        <taxon>environmental samples</taxon>
    </lineage>
</organism>
<dbReference type="Pfam" id="PF00696">
    <property type="entry name" value="AA_kinase"/>
    <property type="match status" value="1"/>
</dbReference>
<feature type="binding site" evidence="12">
    <location>
        <position position="32"/>
    </location>
    <ligand>
        <name>substrate</name>
    </ligand>
</feature>
<dbReference type="NCBIfam" id="NF005155">
    <property type="entry name" value="PRK06635.1-4"/>
    <property type="match status" value="1"/>
</dbReference>
<dbReference type="AlphaFoldDB" id="H9BX08"/>
<keyword evidence="6 13" id="KW-0808">Transferase</keyword>
<comment type="similarity">
    <text evidence="4 13">Belongs to the aspartokinase family.</text>
</comment>
<keyword evidence="10" id="KW-0457">Lysine biosynthesis</keyword>
<dbReference type="FunFam" id="3.30.2130.10:FF:000002">
    <property type="entry name" value="Aspartokinase"/>
    <property type="match status" value="1"/>
</dbReference>
<feature type="domain" description="ACT" evidence="15">
    <location>
        <begin position="227"/>
        <end position="301"/>
    </location>
</feature>
<comment type="pathway">
    <text evidence="3 14">Amino-acid biosynthesis; L-threonine biosynthesis; L-threonine from L-aspartate: step 1/5.</text>
</comment>
<evidence type="ECO:0000256" key="13">
    <source>
        <dbReference type="RuleBase" id="RU003448"/>
    </source>
</evidence>
<evidence type="ECO:0000256" key="2">
    <source>
        <dbReference type="ARBA" id="ARBA00004986"/>
    </source>
</evidence>
<dbReference type="UniPathway" id="UPA00050">
    <property type="reaction ID" value="UER00461"/>
</dbReference>
<keyword evidence="8 13" id="KW-0418">Kinase</keyword>
<dbReference type="Gene3D" id="3.40.1160.10">
    <property type="entry name" value="Acetylglutamate kinase-like"/>
    <property type="match status" value="1"/>
</dbReference>
<dbReference type="SUPFAM" id="SSF53633">
    <property type="entry name" value="Carbamate kinase-like"/>
    <property type="match status" value="1"/>
</dbReference>
<dbReference type="PANTHER" id="PTHR21499:SF3">
    <property type="entry name" value="ASPARTOKINASE"/>
    <property type="match status" value="1"/>
</dbReference>
<comment type="pathway">
    <text evidence="1 14">Amino-acid biosynthesis; L-lysine biosynthesis via DAP pathway; (S)-tetrahydrodipicolinate from L-aspartate: step 1/4.</text>
</comment>
<evidence type="ECO:0000313" key="16">
    <source>
        <dbReference type="EMBL" id="AFD03330.1"/>
    </source>
</evidence>
<sequence length="371" mass="40213">MAGETDRLVKLASSIMDPPDERELDVITSSGEQVSSGLLALRLKAQGHDSISYQGHQIRILTDSIYSKAKIKNIDAKNIRKAISNGKVVVVAGFQGVDDDGNVTTLGRGGSDLTAVALASVLGADSCELYKDDVDGIYTADPGICTKARKIKKVSYEEMLELASLGSRVLQARAVEFAKKYKVKLHVRSTAKPNAEGTWVVKEEEAMDSMENILISGVTYDKNQAKITVIQVPDQPGIAAKLFSPLADKGINIDMIVQNISSDGLTDMTFTVPKSDFKQSIKITKEISIKLGAREVVSDDKISKVSIVGVGMKTHSGVAQQMFNTFAKEGINIMMISTSEIKISCVIEQKYTELAVRSLHDSFKLGKKHGK</sequence>
<evidence type="ECO:0000256" key="1">
    <source>
        <dbReference type="ARBA" id="ARBA00004766"/>
    </source>
</evidence>
<dbReference type="SUPFAM" id="SSF55021">
    <property type="entry name" value="ACT-like"/>
    <property type="match status" value="2"/>
</dbReference>
<dbReference type="GO" id="GO:0004072">
    <property type="term" value="F:aspartate kinase activity"/>
    <property type="evidence" value="ECO:0007669"/>
    <property type="project" value="UniProtKB-EC"/>
</dbReference>
<feature type="binding site" evidence="12">
    <location>
        <position position="5"/>
    </location>
    <ligand>
        <name>substrate</name>
    </ligand>
</feature>
<dbReference type="PIRSF" id="PIRSF000726">
    <property type="entry name" value="Asp_kin"/>
    <property type="match status" value="1"/>
</dbReference>
<dbReference type="CDD" id="cd04261">
    <property type="entry name" value="AAK_AKii-LysC-BS"/>
    <property type="match status" value="1"/>
</dbReference>
<name>H9BX08_9BACT</name>
<dbReference type="UniPathway" id="UPA00034">
    <property type="reaction ID" value="UER00015"/>
</dbReference>
<evidence type="ECO:0000256" key="9">
    <source>
        <dbReference type="ARBA" id="ARBA00022840"/>
    </source>
</evidence>
<evidence type="ECO:0000256" key="7">
    <source>
        <dbReference type="ARBA" id="ARBA00022741"/>
    </source>
</evidence>
<accession>H9BX08</accession>
<keyword evidence="7 12" id="KW-0547">Nucleotide-binding</keyword>
<dbReference type="InterPro" id="IPR054352">
    <property type="entry name" value="ACT_Aspartokinase"/>
</dbReference>
<dbReference type="InterPro" id="IPR036393">
    <property type="entry name" value="AceGlu_kinase-like_sf"/>
</dbReference>
<dbReference type="NCBIfam" id="NF005154">
    <property type="entry name" value="PRK06635.1-2"/>
    <property type="match status" value="1"/>
</dbReference>
<dbReference type="GO" id="GO:0009090">
    <property type="term" value="P:homoserine biosynthetic process"/>
    <property type="evidence" value="ECO:0007669"/>
    <property type="project" value="TreeGrafter"/>
</dbReference>
<dbReference type="InterPro" id="IPR001341">
    <property type="entry name" value="Asp_kinase"/>
</dbReference>
<feature type="binding site" evidence="12">
    <location>
        <position position="138"/>
    </location>
    <ligand>
        <name>ATP</name>
        <dbReference type="ChEBI" id="CHEBI:30616"/>
    </ligand>
</feature>
<evidence type="ECO:0000256" key="10">
    <source>
        <dbReference type="ARBA" id="ARBA00023154"/>
    </source>
</evidence>
<evidence type="ECO:0000256" key="3">
    <source>
        <dbReference type="ARBA" id="ARBA00005139"/>
    </source>
</evidence>
<evidence type="ECO:0000256" key="5">
    <source>
        <dbReference type="ARBA" id="ARBA00022605"/>
    </source>
</evidence>
<evidence type="ECO:0000256" key="4">
    <source>
        <dbReference type="ARBA" id="ARBA00010122"/>
    </source>
</evidence>
<dbReference type="InterPro" id="IPR005260">
    <property type="entry name" value="Asp_kin_monofn"/>
</dbReference>
<dbReference type="InterPro" id="IPR041740">
    <property type="entry name" value="AKii-LysC-BS"/>
</dbReference>
<evidence type="ECO:0000256" key="6">
    <source>
        <dbReference type="ARBA" id="ARBA00022679"/>
    </source>
</evidence>